<feature type="domain" description="Nudix hydrolase" evidence="1">
    <location>
        <begin position="87"/>
        <end position="210"/>
    </location>
</feature>
<accession>A0ABT1ZKN5</accession>
<dbReference type="RefSeq" id="WP_258815163.1">
    <property type="nucleotide sequence ID" value="NZ_JANUGW010000002.1"/>
</dbReference>
<comment type="caution">
    <text evidence="2">The sequence shown here is derived from an EMBL/GenBank/DDBJ whole genome shotgun (WGS) entry which is preliminary data.</text>
</comment>
<sequence length="211" mass="22713">MSATWTYHPHPDEHGRKVRLHAPSCEANLHALADPRAALTFVPGSECPGVLAGVPLAACARETVEDACRRATDTPLFADPPFDLPPGKHAAAGAVVREGDGRLWLVAPSNAFGGYTATFPKGRAEPGLSLQATAIREVWEESGLHVELTAWLGDFARTQTFTRFYVARRIGGHPAHMGWESQAVHLVTPAQARVLLNRDTDRAVLDALLAS</sequence>
<proteinExistence type="predicted"/>
<dbReference type="InterPro" id="IPR000086">
    <property type="entry name" value="NUDIX_hydrolase_dom"/>
</dbReference>
<protein>
    <submittedName>
        <fullName evidence="2">NUDIX hydrolase</fullName>
    </submittedName>
</protein>
<name>A0ABT1ZKN5_9BURK</name>
<dbReference type="Pfam" id="PF00293">
    <property type="entry name" value="NUDIX"/>
    <property type="match status" value="1"/>
</dbReference>
<dbReference type="InterPro" id="IPR015797">
    <property type="entry name" value="NUDIX_hydrolase-like_dom_sf"/>
</dbReference>
<reference evidence="2 3" key="1">
    <citation type="submission" date="2022-08" db="EMBL/GenBank/DDBJ databases">
        <title>Reclassification of Massilia species as members of the genera Telluria, Duganella, Pseudoduganella, Mokoshia gen. nov. and Zemynaea gen. nov. using orthogonal and non-orthogonal genome-based approaches.</title>
        <authorList>
            <person name="Bowman J.P."/>
        </authorList>
    </citation>
    <scope>NUCLEOTIDE SEQUENCE [LARGE SCALE GENOMIC DNA]</scope>
    <source>
        <strain evidence="2 3">JCM 31316</strain>
    </source>
</reference>
<keyword evidence="3" id="KW-1185">Reference proteome</keyword>
<evidence type="ECO:0000313" key="2">
    <source>
        <dbReference type="EMBL" id="MCS0580494.1"/>
    </source>
</evidence>
<dbReference type="Gene3D" id="3.90.79.10">
    <property type="entry name" value="Nucleoside Triphosphate Pyrophosphohydrolase"/>
    <property type="match status" value="1"/>
</dbReference>
<dbReference type="EMBL" id="JANUGW010000002">
    <property type="protein sequence ID" value="MCS0580494.1"/>
    <property type="molecule type" value="Genomic_DNA"/>
</dbReference>
<dbReference type="SUPFAM" id="SSF55811">
    <property type="entry name" value="Nudix"/>
    <property type="match status" value="1"/>
</dbReference>
<evidence type="ECO:0000259" key="1">
    <source>
        <dbReference type="PROSITE" id="PS51462"/>
    </source>
</evidence>
<evidence type="ECO:0000313" key="3">
    <source>
        <dbReference type="Proteomes" id="UP001204151"/>
    </source>
</evidence>
<organism evidence="2 3">
    <name type="scientific">Massilia pinisoli</name>
    <dbReference type="NCBI Taxonomy" id="1772194"/>
    <lineage>
        <taxon>Bacteria</taxon>
        <taxon>Pseudomonadati</taxon>
        <taxon>Pseudomonadota</taxon>
        <taxon>Betaproteobacteria</taxon>
        <taxon>Burkholderiales</taxon>
        <taxon>Oxalobacteraceae</taxon>
        <taxon>Telluria group</taxon>
        <taxon>Massilia</taxon>
    </lineage>
</organism>
<keyword evidence="2" id="KW-0378">Hydrolase</keyword>
<dbReference type="PROSITE" id="PS51462">
    <property type="entry name" value="NUDIX"/>
    <property type="match status" value="1"/>
</dbReference>
<gene>
    <name evidence="2" type="ORF">NX784_02720</name>
</gene>
<dbReference type="Proteomes" id="UP001204151">
    <property type="component" value="Unassembled WGS sequence"/>
</dbReference>
<dbReference type="GO" id="GO:0016787">
    <property type="term" value="F:hydrolase activity"/>
    <property type="evidence" value="ECO:0007669"/>
    <property type="project" value="UniProtKB-KW"/>
</dbReference>